<dbReference type="EMBL" id="CP014544">
    <property type="protein sequence ID" value="AMO69118.1"/>
    <property type="molecule type" value="Genomic_DNA"/>
</dbReference>
<dbReference type="AlphaFoldDB" id="A0A127M7D8"/>
<dbReference type="GO" id="GO:0004806">
    <property type="term" value="F:triacylglycerol lipase activity"/>
    <property type="evidence" value="ECO:0007669"/>
    <property type="project" value="TreeGrafter"/>
</dbReference>
<name>A0A127M7D8_9GAMM</name>
<dbReference type="KEGG" id="zal:AZF00_12750"/>
<dbReference type="PANTHER" id="PTHR43433:SF5">
    <property type="entry name" value="AB HYDROLASE-1 DOMAIN-CONTAINING PROTEIN"/>
    <property type="match status" value="1"/>
</dbReference>
<keyword evidence="2" id="KW-0378">Hydrolase</keyword>
<proteinExistence type="predicted"/>
<accession>A0A127M7D8</accession>
<dbReference type="InterPro" id="IPR050471">
    <property type="entry name" value="AB_hydrolase"/>
</dbReference>
<dbReference type="GO" id="GO:0046503">
    <property type="term" value="P:glycerolipid catabolic process"/>
    <property type="evidence" value="ECO:0007669"/>
    <property type="project" value="TreeGrafter"/>
</dbReference>
<feature type="domain" description="AB hydrolase-1" evidence="1">
    <location>
        <begin position="25"/>
        <end position="146"/>
    </location>
</feature>
<dbReference type="STRING" id="1470434.AZF00_12750"/>
<dbReference type="Proteomes" id="UP000074119">
    <property type="component" value="Chromosome"/>
</dbReference>
<dbReference type="Gene3D" id="3.40.50.1820">
    <property type="entry name" value="alpha/beta hydrolase"/>
    <property type="match status" value="1"/>
</dbReference>
<reference evidence="2 3" key="1">
    <citation type="submission" date="2015-12" db="EMBL/GenBank/DDBJ databases">
        <authorList>
            <person name="Shamseldin A."/>
            <person name="Moawad H."/>
            <person name="Abd El-Rahim W.M."/>
            <person name="Sadowsky M.J."/>
        </authorList>
    </citation>
    <scope>NUCLEOTIDE SEQUENCE [LARGE SCALE GENOMIC DNA]</scope>
    <source>
        <strain evidence="2 3">SM2</strain>
    </source>
</reference>
<dbReference type="InterPro" id="IPR029058">
    <property type="entry name" value="AB_hydrolase_fold"/>
</dbReference>
<dbReference type="SUPFAM" id="SSF53474">
    <property type="entry name" value="alpha/beta-Hydrolases"/>
    <property type="match status" value="1"/>
</dbReference>
<evidence type="ECO:0000313" key="3">
    <source>
        <dbReference type="Proteomes" id="UP000074119"/>
    </source>
</evidence>
<organism evidence="2 3">
    <name type="scientific">Zhongshania aliphaticivorans</name>
    <dbReference type="NCBI Taxonomy" id="1470434"/>
    <lineage>
        <taxon>Bacteria</taxon>
        <taxon>Pseudomonadati</taxon>
        <taxon>Pseudomonadota</taxon>
        <taxon>Gammaproteobacteria</taxon>
        <taxon>Cellvibrionales</taxon>
        <taxon>Spongiibacteraceae</taxon>
        <taxon>Zhongshania</taxon>
    </lineage>
</organism>
<dbReference type="PANTHER" id="PTHR43433">
    <property type="entry name" value="HYDROLASE, ALPHA/BETA FOLD FAMILY PROTEIN"/>
    <property type="match status" value="1"/>
</dbReference>
<dbReference type="InterPro" id="IPR000073">
    <property type="entry name" value="AB_hydrolase_1"/>
</dbReference>
<gene>
    <name evidence="2" type="ORF">AZF00_12750</name>
</gene>
<evidence type="ECO:0000259" key="1">
    <source>
        <dbReference type="Pfam" id="PF00561"/>
    </source>
</evidence>
<sequence>MNTEKRIKVGDIELAVQEFGDAGHPAMVLIMGLGMQMVSWPESFCVALAAKGFRVIRFDNRDVGLSHKLGGVRAPGVVKMLLASKLGFRLAVPYQLTDMAKDTVLLLDALNIESAHIVGASMGGMIAQLLAANYPERVLTLTSIMSTSGNPRLPQPRAKVLLRLAAASAKDEASYLNTAMQTWRIIGSPAYPPSDAELRERLLLAYRRSYYPAGIARQLAAISSCGSRVDALKTITAPTLVIHGKSDPLVPVDGGIDTAKHIPGARLELFDGMGHDLPVPLLPKFVALISAHSRLR</sequence>
<protein>
    <submittedName>
        <fullName evidence="2">Alpha/beta hydrolase</fullName>
    </submittedName>
</protein>
<dbReference type="RefSeq" id="WP_008248774.1">
    <property type="nucleotide sequence ID" value="NZ_CP014544.1"/>
</dbReference>
<dbReference type="Pfam" id="PF00561">
    <property type="entry name" value="Abhydrolase_1"/>
    <property type="match status" value="1"/>
</dbReference>
<evidence type="ECO:0000313" key="2">
    <source>
        <dbReference type="EMBL" id="AMO69118.1"/>
    </source>
</evidence>